<sequence>MHFSSRTVARGVLALFAIAIMFASHMLAGVPPVAALTGIINDDGVDVGDEWTLPGDDGTPGDPGSPGSGWWLGPYRPQIPRDLALAYCVARIIPPGWCAALMPTAPTPPEPELPDLTFADVAHVVPQSPTLITQPNGWSVVGVETNLIALIQTHIVTTRVFGREVDVRFTPIRYDWAYGDGVSGTTDVPGAKWSSLGVAEFARTPTSHRYSLAVAVTPHVDVTYAVDYRWADSSWRDIAGTLSRGDDAPVVFLQNADTVLVTGPCGPNRNAVGCG</sequence>
<proteinExistence type="predicted"/>
<dbReference type="AlphaFoldDB" id="A0A6J6CIZ1"/>
<reference evidence="2" key="1">
    <citation type="submission" date="2020-05" db="EMBL/GenBank/DDBJ databases">
        <authorList>
            <person name="Chiriac C."/>
            <person name="Salcher M."/>
            <person name="Ghai R."/>
            <person name="Kavagutti S V."/>
        </authorList>
    </citation>
    <scope>NUCLEOTIDE SEQUENCE</scope>
</reference>
<name>A0A6J6CIZ1_9ZZZZ</name>
<organism evidence="2">
    <name type="scientific">freshwater metagenome</name>
    <dbReference type="NCBI Taxonomy" id="449393"/>
    <lineage>
        <taxon>unclassified sequences</taxon>
        <taxon>metagenomes</taxon>
        <taxon>ecological metagenomes</taxon>
    </lineage>
</organism>
<protein>
    <submittedName>
        <fullName evidence="2">Unannotated protein</fullName>
    </submittedName>
</protein>
<feature type="compositionally biased region" description="Low complexity" evidence="1">
    <location>
        <begin position="51"/>
        <end position="62"/>
    </location>
</feature>
<evidence type="ECO:0000256" key="1">
    <source>
        <dbReference type="SAM" id="MobiDB-lite"/>
    </source>
</evidence>
<feature type="region of interest" description="Disordered" evidence="1">
    <location>
        <begin position="47"/>
        <end position="69"/>
    </location>
</feature>
<accession>A0A6J6CIZ1</accession>
<evidence type="ECO:0000313" key="2">
    <source>
        <dbReference type="EMBL" id="CAB4551286.1"/>
    </source>
</evidence>
<dbReference type="EMBL" id="CAEZTD010000002">
    <property type="protein sequence ID" value="CAB4551286.1"/>
    <property type="molecule type" value="Genomic_DNA"/>
</dbReference>
<gene>
    <name evidence="2" type="ORF">UFOPK1591_00046</name>
</gene>